<evidence type="ECO:0000313" key="2">
    <source>
        <dbReference type="Proteomes" id="UP000325313"/>
    </source>
</evidence>
<reference evidence="1 2" key="1">
    <citation type="submission" date="2019-05" db="EMBL/GenBank/DDBJ databases">
        <title>Emergence of the Ug99 lineage of the wheat stem rust pathogen through somatic hybridization.</title>
        <authorList>
            <person name="Li F."/>
            <person name="Upadhyaya N.M."/>
            <person name="Sperschneider J."/>
            <person name="Matny O."/>
            <person name="Nguyen-Phuc H."/>
            <person name="Mago R."/>
            <person name="Raley C."/>
            <person name="Miller M.E."/>
            <person name="Silverstein K.A.T."/>
            <person name="Henningsen E."/>
            <person name="Hirsch C.D."/>
            <person name="Visser B."/>
            <person name="Pretorius Z.A."/>
            <person name="Steffenson B.J."/>
            <person name="Schwessinger B."/>
            <person name="Dodds P.N."/>
            <person name="Figueroa M."/>
        </authorList>
    </citation>
    <scope>NUCLEOTIDE SEQUENCE [LARGE SCALE GENOMIC DNA]</scope>
    <source>
        <strain evidence="1 2">Ug99</strain>
    </source>
</reference>
<dbReference type="AlphaFoldDB" id="A0A5B0RB24"/>
<dbReference type="Proteomes" id="UP000325313">
    <property type="component" value="Unassembled WGS sequence"/>
</dbReference>
<organism evidence="1 2">
    <name type="scientific">Puccinia graminis f. sp. tritici</name>
    <dbReference type="NCBI Taxonomy" id="56615"/>
    <lineage>
        <taxon>Eukaryota</taxon>
        <taxon>Fungi</taxon>
        <taxon>Dikarya</taxon>
        <taxon>Basidiomycota</taxon>
        <taxon>Pucciniomycotina</taxon>
        <taxon>Pucciniomycetes</taxon>
        <taxon>Pucciniales</taxon>
        <taxon>Pucciniaceae</taxon>
        <taxon>Puccinia</taxon>
    </lineage>
</organism>
<dbReference type="EMBL" id="VDEP01000236">
    <property type="protein sequence ID" value="KAA1122243.1"/>
    <property type="molecule type" value="Genomic_DNA"/>
</dbReference>
<sequence length="68" mass="7258">MVKSPYQAKVSHILKHTTAPADWLSPTFKADTPASGGKKNGLVAIHLFWSLLEANRAHGGDALSSCLD</sequence>
<gene>
    <name evidence="1" type="ORF">PGTUg99_035237</name>
</gene>
<name>A0A5B0RB24_PUCGR</name>
<comment type="caution">
    <text evidence="1">The sequence shown here is derived from an EMBL/GenBank/DDBJ whole genome shotgun (WGS) entry which is preliminary data.</text>
</comment>
<proteinExistence type="predicted"/>
<evidence type="ECO:0000313" key="1">
    <source>
        <dbReference type="EMBL" id="KAA1122243.1"/>
    </source>
</evidence>
<accession>A0A5B0RB24</accession>
<protein>
    <submittedName>
        <fullName evidence="1">Uncharacterized protein</fullName>
    </submittedName>
</protein>